<reference evidence="2 3" key="1">
    <citation type="journal article" date="2021" name="Elife">
        <title>Chloroplast acquisition without the gene transfer in kleptoplastic sea slugs, Plakobranchus ocellatus.</title>
        <authorList>
            <person name="Maeda T."/>
            <person name="Takahashi S."/>
            <person name="Yoshida T."/>
            <person name="Shimamura S."/>
            <person name="Takaki Y."/>
            <person name="Nagai Y."/>
            <person name="Toyoda A."/>
            <person name="Suzuki Y."/>
            <person name="Arimoto A."/>
            <person name="Ishii H."/>
            <person name="Satoh N."/>
            <person name="Nishiyama T."/>
            <person name="Hasebe M."/>
            <person name="Maruyama T."/>
            <person name="Minagawa J."/>
            <person name="Obokata J."/>
            <person name="Shigenobu S."/>
        </authorList>
    </citation>
    <scope>NUCLEOTIDE SEQUENCE [LARGE SCALE GENOMIC DNA]</scope>
</reference>
<evidence type="ECO:0000313" key="2">
    <source>
        <dbReference type="EMBL" id="GFO06650.1"/>
    </source>
</evidence>
<proteinExistence type="predicted"/>
<feature type="compositionally biased region" description="Low complexity" evidence="1">
    <location>
        <begin position="12"/>
        <end position="44"/>
    </location>
</feature>
<organism evidence="2 3">
    <name type="scientific">Plakobranchus ocellatus</name>
    <dbReference type="NCBI Taxonomy" id="259542"/>
    <lineage>
        <taxon>Eukaryota</taxon>
        <taxon>Metazoa</taxon>
        <taxon>Spiralia</taxon>
        <taxon>Lophotrochozoa</taxon>
        <taxon>Mollusca</taxon>
        <taxon>Gastropoda</taxon>
        <taxon>Heterobranchia</taxon>
        <taxon>Euthyneura</taxon>
        <taxon>Panpulmonata</taxon>
        <taxon>Sacoglossa</taxon>
        <taxon>Placobranchoidea</taxon>
        <taxon>Plakobranchidae</taxon>
        <taxon>Plakobranchus</taxon>
    </lineage>
</organism>
<sequence length="71" mass="7895">MTQEGRRYLIGSNNSKNLHSSNNNNNNSSSISNNNNNININNKNAPGLNRTKGTEIIEINIFEKPDHQLSA</sequence>
<gene>
    <name evidence="2" type="ORF">PoB_003315500</name>
</gene>
<feature type="region of interest" description="Disordered" evidence="1">
    <location>
        <begin position="1"/>
        <end position="49"/>
    </location>
</feature>
<dbReference type="AlphaFoldDB" id="A0AAV4AH08"/>
<evidence type="ECO:0000313" key="3">
    <source>
        <dbReference type="Proteomes" id="UP000735302"/>
    </source>
</evidence>
<comment type="caution">
    <text evidence="2">The sequence shown here is derived from an EMBL/GenBank/DDBJ whole genome shotgun (WGS) entry which is preliminary data.</text>
</comment>
<dbReference type="EMBL" id="BLXT01003781">
    <property type="protein sequence ID" value="GFO06650.1"/>
    <property type="molecule type" value="Genomic_DNA"/>
</dbReference>
<evidence type="ECO:0000256" key="1">
    <source>
        <dbReference type="SAM" id="MobiDB-lite"/>
    </source>
</evidence>
<keyword evidence="3" id="KW-1185">Reference proteome</keyword>
<accession>A0AAV4AH08</accession>
<protein>
    <submittedName>
        <fullName evidence="2">Uncharacterized protein</fullName>
    </submittedName>
</protein>
<dbReference type="Proteomes" id="UP000735302">
    <property type="component" value="Unassembled WGS sequence"/>
</dbReference>
<name>A0AAV4AH08_9GAST</name>